<organism evidence="2 3">
    <name type="scientific">Edaphosphingomonas haloaromaticamans</name>
    <dbReference type="NCBI Taxonomy" id="653954"/>
    <lineage>
        <taxon>Bacteria</taxon>
        <taxon>Pseudomonadati</taxon>
        <taxon>Pseudomonadota</taxon>
        <taxon>Alphaproteobacteria</taxon>
        <taxon>Sphingomonadales</taxon>
        <taxon>Rhizorhabdaceae</taxon>
        <taxon>Edaphosphingomonas</taxon>
    </lineage>
</organism>
<dbReference type="AlphaFoldDB" id="A0A1S1HGZ7"/>
<proteinExistence type="predicted"/>
<dbReference type="Proteomes" id="UP000179467">
    <property type="component" value="Unassembled WGS sequence"/>
</dbReference>
<accession>A0A1S1HGZ7</accession>
<evidence type="ECO:0000256" key="1">
    <source>
        <dbReference type="SAM" id="MobiDB-lite"/>
    </source>
</evidence>
<dbReference type="EMBL" id="MIPT01000001">
    <property type="protein sequence ID" value="OHT21112.1"/>
    <property type="molecule type" value="Genomic_DNA"/>
</dbReference>
<comment type="caution">
    <text evidence="2">The sequence shown here is derived from an EMBL/GenBank/DDBJ whole genome shotgun (WGS) entry which is preliminary data.</text>
</comment>
<sequence>MPGSDDLEWTDTDLDLMQSMDAAGMAPDVIARRLGRSEAAIRDHLPIVRARTGAVPYPGESPRRPGQDWQGPDEEGDVPLPDGRRADDPAAWVHIDPPERD</sequence>
<keyword evidence="3" id="KW-1185">Reference proteome</keyword>
<dbReference type="OrthoDB" id="7573820at2"/>
<dbReference type="RefSeq" id="WP_139181737.1">
    <property type="nucleotide sequence ID" value="NZ_MIPT01000001.1"/>
</dbReference>
<name>A0A1S1HGZ7_9SPHN</name>
<evidence type="ECO:0000313" key="3">
    <source>
        <dbReference type="Proteomes" id="UP000179467"/>
    </source>
</evidence>
<reference evidence="2 3" key="1">
    <citation type="submission" date="2016-09" db="EMBL/GenBank/DDBJ databases">
        <title>Metabolic pathway, cell adaptation mechanisms and a novel monoxygenase revealed through proteogenomic-transcription analysis of a Sphingomonas haloaromaticamans strain degrading the fungicide ortho-phenylphenol.</title>
        <authorList>
            <person name="Perruchon C."/>
            <person name="Papadopoulou E.S."/>
            <person name="Rousidou C."/>
            <person name="Vasileiadis S."/>
            <person name="Tanou G."/>
            <person name="Amoutzias G."/>
            <person name="Molassiotis A."/>
            <person name="Karpouzas D.G."/>
        </authorList>
    </citation>
    <scope>NUCLEOTIDE SEQUENCE [LARGE SCALE GENOMIC DNA]</scope>
    <source>
        <strain evidence="2 3">P3</strain>
    </source>
</reference>
<feature type="region of interest" description="Disordered" evidence="1">
    <location>
        <begin position="52"/>
        <end position="101"/>
    </location>
</feature>
<gene>
    <name evidence="2" type="ORF">BHE75_03117</name>
</gene>
<protein>
    <submittedName>
        <fullName evidence="2">Uncharacterized protein</fullName>
    </submittedName>
</protein>
<evidence type="ECO:0000313" key="2">
    <source>
        <dbReference type="EMBL" id="OHT21112.1"/>
    </source>
</evidence>